<dbReference type="EMBL" id="CAJVPT010005231">
    <property type="protein sequence ID" value="CAG8517742.1"/>
    <property type="molecule type" value="Genomic_DNA"/>
</dbReference>
<accession>A0ACA9LA11</accession>
<sequence length="308" mass="34732">MQPPVRELGPLYFKPGFSSPANWPAINVLRSVELATGTMEAPDSSEDEIDDVIDWEFDTPIPSWLQKAIKQHKSLTSQTDSSERFKLAKEPTWWRIIDASDPKISQDFLSETEFLELNNKISSALNIGNSVNDWTVLRPEAERCLQFLNKLDNNKLRKIGELVKPEGIHGAIVELMKMEMEAEESNSETDLFDGDDHSCGKASSTATTIEENDYLDKDSQKHELEKDLPWGREFSMCESKVDDDAKDILKTQKTLRDMHKSLVNAIMAESGGSLTKHVLRAYTELLMPGFVSKSFFIRAILIVYVGGS</sequence>
<evidence type="ECO:0000313" key="1">
    <source>
        <dbReference type="EMBL" id="CAG8517742.1"/>
    </source>
</evidence>
<gene>
    <name evidence="1" type="ORF">ACOLOM_LOCUS3513</name>
</gene>
<keyword evidence="2" id="KW-1185">Reference proteome</keyword>
<proteinExistence type="predicted"/>
<name>A0ACA9LA11_9GLOM</name>
<reference evidence="1" key="1">
    <citation type="submission" date="2021-06" db="EMBL/GenBank/DDBJ databases">
        <authorList>
            <person name="Kallberg Y."/>
            <person name="Tangrot J."/>
            <person name="Rosling A."/>
        </authorList>
    </citation>
    <scope>NUCLEOTIDE SEQUENCE</scope>
    <source>
        <strain evidence="1">CL356</strain>
    </source>
</reference>
<evidence type="ECO:0000313" key="2">
    <source>
        <dbReference type="Proteomes" id="UP000789525"/>
    </source>
</evidence>
<comment type="caution">
    <text evidence="1">The sequence shown here is derived from an EMBL/GenBank/DDBJ whole genome shotgun (WGS) entry which is preliminary data.</text>
</comment>
<organism evidence="1 2">
    <name type="scientific">Acaulospora colombiana</name>
    <dbReference type="NCBI Taxonomy" id="27376"/>
    <lineage>
        <taxon>Eukaryota</taxon>
        <taxon>Fungi</taxon>
        <taxon>Fungi incertae sedis</taxon>
        <taxon>Mucoromycota</taxon>
        <taxon>Glomeromycotina</taxon>
        <taxon>Glomeromycetes</taxon>
        <taxon>Diversisporales</taxon>
        <taxon>Acaulosporaceae</taxon>
        <taxon>Acaulospora</taxon>
    </lineage>
</organism>
<dbReference type="Proteomes" id="UP000789525">
    <property type="component" value="Unassembled WGS sequence"/>
</dbReference>
<protein>
    <submittedName>
        <fullName evidence="1">16529_t:CDS:1</fullName>
    </submittedName>
</protein>